<evidence type="ECO:0000313" key="6">
    <source>
        <dbReference type="Proteomes" id="UP000533598"/>
    </source>
</evidence>
<dbReference type="PANTHER" id="PTHR33164:SF64">
    <property type="entry name" value="TRANSCRIPTIONAL REGULATOR SLYA"/>
    <property type="match status" value="1"/>
</dbReference>
<feature type="domain" description="HTH marR-type" evidence="4">
    <location>
        <begin position="10"/>
        <end position="142"/>
    </location>
</feature>
<organism evidence="5 6">
    <name type="scientific">Crossiella cryophila</name>
    <dbReference type="NCBI Taxonomy" id="43355"/>
    <lineage>
        <taxon>Bacteria</taxon>
        <taxon>Bacillati</taxon>
        <taxon>Actinomycetota</taxon>
        <taxon>Actinomycetes</taxon>
        <taxon>Pseudonocardiales</taxon>
        <taxon>Pseudonocardiaceae</taxon>
        <taxon>Crossiella</taxon>
    </lineage>
</organism>
<evidence type="ECO:0000313" key="5">
    <source>
        <dbReference type="EMBL" id="MBB4677453.1"/>
    </source>
</evidence>
<dbReference type="GO" id="GO:0006950">
    <property type="term" value="P:response to stress"/>
    <property type="evidence" value="ECO:0007669"/>
    <property type="project" value="TreeGrafter"/>
</dbReference>
<protein>
    <submittedName>
        <fullName evidence="5">DNA-binding MarR family transcriptional regulator</fullName>
    </submittedName>
</protein>
<dbReference type="PANTHER" id="PTHR33164">
    <property type="entry name" value="TRANSCRIPTIONAL REGULATOR, MARR FAMILY"/>
    <property type="match status" value="1"/>
</dbReference>
<dbReference type="SMART" id="SM00347">
    <property type="entry name" value="HTH_MARR"/>
    <property type="match status" value="1"/>
</dbReference>
<dbReference type="Proteomes" id="UP000533598">
    <property type="component" value="Unassembled WGS sequence"/>
</dbReference>
<keyword evidence="6" id="KW-1185">Reference proteome</keyword>
<dbReference type="Pfam" id="PF01047">
    <property type="entry name" value="MarR"/>
    <property type="match status" value="1"/>
</dbReference>
<comment type="caution">
    <text evidence="5">The sequence shown here is derived from an EMBL/GenBank/DDBJ whole genome shotgun (WGS) entry which is preliminary data.</text>
</comment>
<evidence type="ECO:0000259" key="4">
    <source>
        <dbReference type="PROSITE" id="PS50995"/>
    </source>
</evidence>
<dbReference type="InterPro" id="IPR000835">
    <property type="entry name" value="HTH_MarR-typ"/>
</dbReference>
<dbReference type="PROSITE" id="PS50995">
    <property type="entry name" value="HTH_MARR_2"/>
    <property type="match status" value="1"/>
</dbReference>
<dbReference type="SUPFAM" id="SSF46785">
    <property type="entry name" value="Winged helix' DNA-binding domain"/>
    <property type="match status" value="1"/>
</dbReference>
<accession>A0A7W7FUH0</accession>
<gene>
    <name evidence="5" type="ORF">HNR67_003571</name>
</gene>
<dbReference type="InterPro" id="IPR039422">
    <property type="entry name" value="MarR/SlyA-like"/>
</dbReference>
<keyword evidence="1" id="KW-0805">Transcription regulation</keyword>
<keyword evidence="3" id="KW-0804">Transcription</keyword>
<dbReference type="InterPro" id="IPR036388">
    <property type="entry name" value="WH-like_DNA-bd_sf"/>
</dbReference>
<dbReference type="Gene3D" id="1.10.10.10">
    <property type="entry name" value="Winged helix-like DNA-binding domain superfamily/Winged helix DNA-binding domain"/>
    <property type="match status" value="1"/>
</dbReference>
<evidence type="ECO:0000256" key="3">
    <source>
        <dbReference type="ARBA" id="ARBA00023163"/>
    </source>
</evidence>
<name>A0A7W7FUH0_9PSEU</name>
<dbReference type="GO" id="GO:0003677">
    <property type="term" value="F:DNA binding"/>
    <property type="evidence" value="ECO:0007669"/>
    <property type="project" value="UniProtKB-KW"/>
</dbReference>
<dbReference type="GO" id="GO:0003700">
    <property type="term" value="F:DNA-binding transcription factor activity"/>
    <property type="evidence" value="ECO:0007669"/>
    <property type="project" value="InterPro"/>
</dbReference>
<dbReference type="InterPro" id="IPR036390">
    <property type="entry name" value="WH_DNA-bd_sf"/>
</dbReference>
<keyword evidence="2 5" id="KW-0238">DNA-binding</keyword>
<proteinExistence type="predicted"/>
<dbReference type="PRINTS" id="PR00598">
    <property type="entry name" value="HTHMARR"/>
</dbReference>
<dbReference type="EMBL" id="JACHMH010000001">
    <property type="protein sequence ID" value="MBB4677453.1"/>
    <property type="molecule type" value="Genomic_DNA"/>
</dbReference>
<dbReference type="RefSeq" id="WP_185003399.1">
    <property type="nucleotide sequence ID" value="NZ_BAAAUI010000049.1"/>
</dbReference>
<reference evidence="5 6" key="1">
    <citation type="submission" date="2020-08" db="EMBL/GenBank/DDBJ databases">
        <title>Sequencing the genomes of 1000 actinobacteria strains.</title>
        <authorList>
            <person name="Klenk H.-P."/>
        </authorList>
    </citation>
    <scope>NUCLEOTIDE SEQUENCE [LARGE SCALE GENOMIC DNA]</scope>
    <source>
        <strain evidence="5 6">DSM 44230</strain>
    </source>
</reference>
<evidence type="ECO:0000256" key="1">
    <source>
        <dbReference type="ARBA" id="ARBA00023015"/>
    </source>
</evidence>
<dbReference type="AlphaFoldDB" id="A0A7W7FUH0"/>
<evidence type="ECO:0000256" key="2">
    <source>
        <dbReference type="ARBA" id="ARBA00023125"/>
    </source>
</evidence>
<sequence length="169" mass="18380">MDQHQRRPAQFDFGLALGAVVRGYFKAADRAVDDLPGGPRGYQVLSAAARGEAPSQIALAQQLGVDRTVMTYLLDDLERAGFVERRPDPADRRSRQIVITETGQAELCRLERRLSAVEDTVLTPLDESEREVLRGMLARLAAYAGDVPNACQVAEHALAAEKLGPTGLP</sequence>